<accession>K4LD36</accession>
<dbReference type="AlphaFoldDB" id="K4LD36"/>
<reference evidence="4 5" key="1">
    <citation type="journal article" date="2012" name="BMC Genomics">
        <title>Genome-guided analysis of physiological and morphological traits of the fermentative acetate oxidizer Thermacetogenium phaeum.</title>
        <authorList>
            <person name="Oehler D."/>
            <person name="Poehlein A."/>
            <person name="Leimbach A."/>
            <person name="Muller N."/>
            <person name="Daniel R."/>
            <person name="Gottschalk G."/>
            <person name="Schink B."/>
        </authorList>
    </citation>
    <scope>NUCLEOTIDE SEQUENCE [LARGE SCALE GENOMIC DNA]</scope>
    <source>
        <strain evidence="5">ATCC BAA-254 / DSM 26808 / PB</strain>
    </source>
</reference>
<dbReference type="SMART" id="SM00283">
    <property type="entry name" value="MA"/>
    <property type="match status" value="1"/>
</dbReference>
<dbReference type="PANTHER" id="PTHR32089:SF112">
    <property type="entry name" value="LYSOZYME-LIKE PROTEIN-RELATED"/>
    <property type="match status" value="1"/>
</dbReference>
<evidence type="ECO:0000313" key="5">
    <source>
        <dbReference type="Proteomes" id="UP000000467"/>
    </source>
</evidence>
<evidence type="ECO:0000259" key="3">
    <source>
        <dbReference type="PROSITE" id="PS50111"/>
    </source>
</evidence>
<dbReference type="eggNOG" id="COG0840">
    <property type="taxonomic scope" value="Bacteria"/>
</dbReference>
<dbReference type="Gene3D" id="1.10.287.950">
    <property type="entry name" value="Methyl-accepting chemotaxis protein"/>
    <property type="match status" value="1"/>
</dbReference>
<dbReference type="SUPFAM" id="SSF58104">
    <property type="entry name" value="Methyl-accepting chemotaxis protein (MCP) signaling domain"/>
    <property type="match status" value="1"/>
</dbReference>
<gene>
    <name evidence="4" type="primary">yfmS</name>
    <name evidence="4" type="ordered locus">Tph_c04600</name>
</gene>
<dbReference type="EMBL" id="CP003732">
    <property type="protein sequence ID" value="AFV10703.1"/>
    <property type="molecule type" value="Genomic_DNA"/>
</dbReference>
<keyword evidence="5" id="KW-1185">Reference proteome</keyword>
<feature type="domain" description="Methyl-accepting transducer" evidence="3">
    <location>
        <begin position="23"/>
        <end position="189"/>
    </location>
</feature>
<name>K4LD36_THEPS</name>
<dbReference type="KEGG" id="tpz:Tph_c04600"/>
<dbReference type="GO" id="GO:0016020">
    <property type="term" value="C:membrane"/>
    <property type="evidence" value="ECO:0007669"/>
    <property type="project" value="InterPro"/>
</dbReference>
<dbReference type="PROSITE" id="PS50111">
    <property type="entry name" value="CHEMOTAXIS_TRANSDUC_2"/>
    <property type="match status" value="1"/>
</dbReference>
<dbReference type="PANTHER" id="PTHR32089">
    <property type="entry name" value="METHYL-ACCEPTING CHEMOTAXIS PROTEIN MCPB"/>
    <property type="match status" value="1"/>
</dbReference>
<dbReference type="STRING" id="1089553.Tph_c04600"/>
<keyword evidence="1 2" id="KW-0807">Transducer</keyword>
<evidence type="ECO:0000313" key="4">
    <source>
        <dbReference type="EMBL" id="AFV10703.1"/>
    </source>
</evidence>
<dbReference type="GO" id="GO:0007165">
    <property type="term" value="P:signal transduction"/>
    <property type="evidence" value="ECO:0007669"/>
    <property type="project" value="UniProtKB-KW"/>
</dbReference>
<evidence type="ECO:0000256" key="2">
    <source>
        <dbReference type="PROSITE-ProRule" id="PRU00284"/>
    </source>
</evidence>
<dbReference type="Pfam" id="PF00015">
    <property type="entry name" value="MCPsignal"/>
    <property type="match status" value="1"/>
</dbReference>
<evidence type="ECO:0000256" key="1">
    <source>
        <dbReference type="ARBA" id="ARBA00023224"/>
    </source>
</evidence>
<proteinExistence type="predicted"/>
<sequence>MVFPVFGENEEVIGAYSIGLPRDNARKTQQIAKALNESTSQMVVATQQNAEAATEISAAAKKLSSGAEQTAKLISNIDDVAKSIKEIANEIRMIGLNAAIEAARAGEYGRGFAVVADEVRKLAVNSKDLADQVKTITVKVNETVLQFVDIAKKLGESTEEQAASCQEITANAEMISMRAAELAEISKKL</sequence>
<dbReference type="Proteomes" id="UP000000467">
    <property type="component" value="Chromosome"/>
</dbReference>
<protein>
    <submittedName>
        <fullName evidence="4">Putative sensory transducer protein YfmS</fullName>
    </submittedName>
</protein>
<dbReference type="HOGENOM" id="CLU_000445_107_18_9"/>
<organism evidence="4 5">
    <name type="scientific">Thermacetogenium phaeum (strain ATCC BAA-254 / DSM 26808 / PB)</name>
    <dbReference type="NCBI Taxonomy" id="1089553"/>
    <lineage>
        <taxon>Bacteria</taxon>
        <taxon>Bacillati</taxon>
        <taxon>Bacillota</taxon>
        <taxon>Clostridia</taxon>
        <taxon>Thermoanaerobacterales</taxon>
        <taxon>Thermoanaerobacteraceae</taxon>
        <taxon>Thermacetogenium</taxon>
    </lineage>
</organism>
<dbReference type="InterPro" id="IPR004089">
    <property type="entry name" value="MCPsignal_dom"/>
</dbReference>